<gene>
    <name evidence="1" type="ORF">SDC9_101955</name>
</gene>
<protein>
    <submittedName>
        <fullName evidence="1">Uncharacterized protein</fullName>
    </submittedName>
</protein>
<evidence type="ECO:0000313" key="1">
    <source>
        <dbReference type="EMBL" id="MPM55162.1"/>
    </source>
</evidence>
<reference evidence="1" key="1">
    <citation type="submission" date="2019-08" db="EMBL/GenBank/DDBJ databases">
        <authorList>
            <person name="Kucharzyk K."/>
            <person name="Murdoch R.W."/>
            <person name="Higgins S."/>
            <person name="Loffler F."/>
        </authorList>
    </citation>
    <scope>NUCLEOTIDE SEQUENCE</scope>
</reference>
<organism evidence="1">
    <name type="scientific">bioreactor metagenome</name>
    <dbReference type="NCBI Taxonomy" id="1076179"/>
    <lineage>
        <taxon>unclassified sequences</taxon>
        <taxon>metagenomes</taxon>
        <taxon>ecological metagenomes</taxon>
    </lineage>
</organism>
<dbReference type="EMBL" id="VSSQ01015143">
    <property type="protein sequence ID" value="MPM55162.1"/>
    <property type="molecule type" value="Genomic_DNA"/>
</dbReference>
<sequence length="119" mass="12867">MKSDQHDHGGRTGQIQLAGFAAHELDQPVVHDLDHLLPRGHALEDGFAEAVGPDLFHKFARHVDIDVGVEQGEADVAHRVGDIALAEAGLAAQPLEEIAQFVAQIIKHAMILRKFGTQS</sequence>
<name>A0A645APH7_9ZZZZ</name>
<proteinExistence type="predicted"/>
<accession>A0A645APH7</accession>
<comment type="caution">
    <text evidence="1">The sequence shown here is derived from an EMBL/GenBank/DDBJ whole genome shotgun (WGS) entry which is preliminary data.</text>
</comment>
<dbReference type="AlphaFoldDB" id="A0A645APH7"/>